<keyword evidence="1" id="KW-0472">Membrane</keyword>
<evidence type="ECO:0008006" key="5">
    <source>
        <dbReference type="Google" id="ProtNLM"/>
    </source>
</evidence>
<proteinExistence type="predicted"/>
<evidence type="ECO:0000256" key="1">
    <source>
        <dbReference type="SAM" id="Phobius"/>
    </source>
</evidence>
<keyword evidence="2" id="KW-0732">Signal</keyword>
<keyword evidence="1" id="KW-1133">Transmembrane helix</keyword>
<dbReference type="AlphaFoldDB" id="A0AA37T2K1"/>
<name>A0AA37T2K1_9ALTE</name>
<feature type="transmembrane region" description="Helical" evidence="1">
    <location>
        <begin position="154"/>
        <end position="173"/>
    </location>
</feature>
<comment type="caution">
    <text evidence="3">The sequence shown here is derived from an EMBL/GenBank/DDBJ whole genome shotgun (WGS) entry which is preliminary data.</text>
</comment>
<evidence type="ECO:0000313" key="3">
    <source>
        <dbReference type="EMBL" id="GLR71123.1"/>
    </source>
</evidence>
<evidence type="ECO:0000256" key="2">
    <source>
        <dbReference type="SAM" id="SignalP"/>
    </source>
</evidence>
<keyword evidence="1" id="KW-0812">Transmembrane</keyword>
<keyword evidence="4" id="KW-1185">Reference proteome</keyword>
<dbReference type="InterPro" id="IPR013424">
    <property type="entry name" value="Ice-binding_C"/>
</dbReference>
<reference evidence="3" key="2">
    <citation type="submission" date="2023-01" db="EMBL/GenBank/DDBJ databases">
        <title>Draft genome sequence of Agaribacter marinus strain NBRC 110023.</title>
        <authorList>
            <person name="Sun Q."/>
            <person name="Mori K."/>
        </authorList>
    </citation>
    <scope>NUCLEOTIDE SEQUENCE</scope>
    <source>
        <strain evidence="3">NBRC 110023</strain>
    </source>
</reference>
<dbReference type="NCBIfam" id="TIGR02595">
    <property type="entry name" value="PEP_CTERM"/>
    <property type="match status" value="1"/>
</dbReference>
<sequence length="179" mass="18626">MEKMMYKSLIALLFLVTGTANATLLSFDYTFTNGSVLTGILEGTIQADSDTVVIDAFGDVSFDGVLLPSIENVDFVSISDFPAGGLDPKISFSGDVMDLFVCANGFIVGNCGFNAGGFFFDSVSFGAGAGVAAAGTVFDPSFNSVNWNLSVAEVPAPLSIVLFVLGLAFVGLTKRKQTA</sequence>
<reference evidence="3" key="1">
    <citation type="journal article" date="2014" name="Int. J. Syst. Evol. Microbiol.">
        <title>Complete genome sequence of Corynebacterium casei LMG S-19264T (=DSM 44701T), isolated from a smear-ripened cheese.</title>
        <authorList>
            <consortium name="US DOE Joint Genome Institute (JGI-PGF)"/>
            <person name="Walter F."/>
            <person name="Albersmeier A."/>
            <person name="Kalinowski J."/>
            <person name="Ruckert C."/>
        </authorList>
    </citation>
    <scope>NUCLEOTIDE SEQUENCE</scope>
    <source>
        <strain evidence="3">NBRC 110023</strain>
    </source>
</reference>
<protein>
    <recommendedName>
        <fullName evidence="5">PEP-CTERM protein-sorting domain-containing protein</fullName>
    </recommendedName>
</protein>
<dbReference type="Proteomes" id="UP001156601">
    <property type="component" value="Unassembled WGS sequence"/>
</dbReference>
<evidence type="ECO:0000313" key="4">
    <source>
        <dbReference type="Proteomes" id="UP001156601"/>
    </source>
</evidence>
<feature type="chain" id="PRO_5041406539" description="PEP-CTERM protein-sorting domain-containing protein" evidence="2">
    <location>
        <begin position="23"/>
        <end position="179"/>
    </location>
</feature>
<organism evidence="3 4">
    <name type="scientific">Agaribacter marinus</name>
    <dbReference type="NCBI Taxonomy" id="1431249"/>
    <lineage>
        <taxon>Bacteria</taxon>
        <taxon>Pseudomonadati</taxon>
        <taxon>Pseudomonadota</taxon>
        <taxon>Gammaproteobacteria</taxon>
        <taxon>Alteromonadales</taxon>
        <taxon>Alteromonadaceae</taxon>
        <taxon>Agaribacter</taxon>
    </lineage>
</organism>
<accession>A0AA37T2K1</accession>
<dbReference type="EMBL" id="BSOT01000005">
    <property type="protein sequence ID" value="GLR71123.1"/>
    <property type="molecule type" value="Genomic_DNA"/>
</dbReference>
<gene>
    <name evidence="3" type="ORF">GCM10007852_20310</name>
</gene>
<feature type="signal peptide" evidence="2">
    <location>
        <begin position="1"/>
        <end position="22"/>
    </location>
</feature>